<keyword evidence="3 4" id="KW-0472">Membrane</keyword>
<feature type="transmembrane region" description="Helical" evidence="4">
    <location>
        <begin position="308"/>
        <end position="328"/>
    </location>
</feature>
<dbReference type="InterPro" id="IPR052384">
    <property type="entry name" value="TMTC_O-mannosyltransferase"/>
</dbReference>
<evidence type="ECO:0000313" key="7">
    <source>
        <dbReference type="Proteomes" id="UP000792457"/>
    </source>
</evidence>
<feature type="domain" description="DUF1736" evidence="5">
    <location>
        <begin position="286"/>
        <end position="357"/>
    </location>
</feature>
<evidence type="ECO:0000259" key="5">
    <source>
        <dbReference type="Pfam" id="PF08409"/>
    </source>
</evidence>
<dbReference type="GO" id="GO:0005789">
    <property type="term" value="C:endoplasmic reticulum membrane"/>
    <property type="evidence" value="ECO:0007669"/>
    <property type="project" value="TreeGrafter"/>
</dbReference>
<feature type="transmembrane region" description="Helical" evidence="4">
    <location>
        <begin position="408"/>
        <end position="432"/>
    </location>
</feature>
<dbReference type="PANTHER" id="PTHR44216:SF3">
    <property type="entry name" value="PROTEIN O-MANNOSYL-TRANSFERASE TMTC2"/>
    <property type="match status" value="1"/>
</dbReference>
<dbReference type="GO" id="GO:0035269">
    <property type="term" value="P:protein O-linked glycosylation via mannose"/>
    <property type="evidence" value="ECO:0007669"/>
    <property type="project" value="TreeGrafter"/>
</dbReference>
<evidence type="ECO:0000256" key="1">
    <source>
        <dbReference type="ARBA" id="ARBA00022737"/>
    </source>
</evidence>
<reference evidence="6" key="1">
    <citation type="submission" date="2013-04" db="EMBL/GenBank/DDBJ databases">
        <authorList>
            <person name="Qu J."/>
            <person name="Murali S.C."/>
            <person name="Bandaranaike D."/>
            <person name="Bellair M."/>
            <person name="Blankenburg K."/>
            <person name="Chao H."/>
            <person name="Dinh H."/>
            <person name="Doddapaneni H."/>
            <person name="Downs B."/>
            <person name="Dugan-Rocha S."/>
            <person name="Elkadiri S."/>
            <person name="Gnanaolivu R.D."/>
            <person name="Hernandez B."/>
            <person name="Javaid M."/>
            <person name="Jayaseelan J.C."/>
            <person name="Lee S."/>
            <person name="Li M."/>
            <person name="Ming W."/>
            <person name="Munidasa M."/>
            <person name="Muniz J."/>
            <person name="Nguyen L."/>
            <person name="Ongeri F."/>
            <person name="Osuji N."/>
            <person name="Pu L.-L."/>
            <person name="Puazo M."/>
            <person name="Qu C."/>
            <person name="Quiroz J."/>
            <person name="Raj R."/>
            <person name="Weissenberger G."/>
            <person name="Xin Y."/>
            <person name="Zou X."/>
            <person name="Han Y."/>
            <person name="Richards S."/>
            <person name="Worley K."/>
            <person name="Muzny D."/>
            <person name="Gibbs R."/>
        </authorList>
    </citation>
    <scope>NUCLEOTIDE SEQUENCE</scope>
    <source>
        <strain evidence="6">Sampled in the wild</strain>
    </source>
</reference>
<dbReference type="Proteomes" id="UP000792457">
    <property type="component" value="Unassembled WGS sequence"/>
</dbReference>
<feature type="non-terminal residue" evidence="6">
    <location>
        <position position="1"/>
    </location>
</feature>
<keyword evidence="7" id="KW-1185">Reference proteome</keyword>
<keyword evidence="4" id="KW-0812">Transmembrane</keyword>
<keyword evidence="4" id="KW-1133">Transmembrane helix</keyword>
<accession>A0A8K0NYJ2</accession>
<feature type="transmembrane region" description="Helical" evidence="4">
    <location>
        <begin position="348"/>
        <end position="370"/>
    </location>
</feature>
<dbReference type="Pfam" id="PF08409">
    <property type="entry name" value="TMTC_DUF1736"/>
    <property type="match status" value="1"/>
</dbReference>
<sequence length="518" mass="56970">MSSTPISALLEHDFWGRPVWHAGSHKSYRPLAVLSLRLNDALAGGNLKPGPLHLGNAILHAIVTALLTHLAALLLLHDLKPIRSAECNFASSRECYSIRRDELSASCRRKGVLFTGLLFASHPVHTEAVCGLVGRADVGAALFSLLALLSYRQHVQARDSIPSSLFRSAVPLGAAVLFGIAAMLFKENGLAALPLCTMYDALVHCRGRPVMSFLQCIFKMTRLSSIPHLPFHTLNRIYANHEGSPTKLSWKPKSSDIDRGFYQSLVAIIIAVFSLLAIRCVALAGGLPTFSSSDNPASRSNSLITRTLTFLYLPVLNLNLLLCPTTLSFDWSMDAVPLVKSFADERNIISFLMYISFMYLIVKLLCSVVMKDLSREWSSQIIESTKQQNTNDSRNDISSSVKCLEASVSLFSICMAILPFLPATNLIAYVGFVIAERVLYVPSMGYCLLLGLGLSNILIALDLNLKKWTRVLRILVTSGAMLMLIIFTTQTVIRSGDWRDEERLYRSGIGVNPAKGNL</sequence>
<feature type="transmembrane region" description="Helical" evidence="4">
    <location>
        <begin position="438"/>
        <end position="459"/>
    </location>
</feature>
<feature type="transmembrane region" description="Helical" evidence="4">
    <location>
        <begin position="57"/>
        <end position="76"/>
    </location>
</feature>
<organism evidence="6 7">
    <name type="scientific">Ladona fulva</name>
    <name type="common">Scarce chaser dragonfly</name>
    <name type="synonym">Libellula fulva</name>
    <dbReference type="NCBI Taxonomy" id="123851"/>
    <lineage>
        <taxon>Eukaryota</taxon>
        <taxon>Metazoa</taxon>
        <taxon>Ecdysozoa</taxon>
        <taxon>Arthropoda</taxon>
        <taxon>Hexapoda</taxon>
        <taxon>Insecta</taxon>
        <taxon>Pterygota</taxon>
        <taxon>Palaeoptera</taxon>
        <taxon>Odonata</taxon>
        <taxon>Epiprocta</taxon>
        <taxon>Anisoptera</taxon>
        <taxon>Libelluloidea</taxon>
        <taxon>Libellulidae</taxon>
        <taxon>Ladona</taxon>
    </lineage>
</organism>
<proteinExistence type="predicted"/>
<dbReference type="PANTHER" id="PTHR44216">
    <property type="entry name" value="PROTEIN O-MANNOSYL-TRANSFERASE TMTC2"/>
    <property type="match status" value="1"/>
</dbReference>
<gene>
    <name evidence="6" type="ORF">J437_LFUL003439</name>
</gene>
<dbReference type="AlphaFoldDB" id="A0A8K0NYJ2"/>
<dbReference type="OrthoDB" id="1658288at2759"/>
<evidence type="ECO:0000256" key="2">
    <source>
        <dbReference type="ARBA" id="ARBA00022803"/>
    </source>
</evidence>
<keyword evidence="2" id="KW-0802">TPR repeat</keyword>
<keyword evidence="1" id="KW-0677">Repeat</keyword>
<dbReference type="GO" id="GO:0000030">
    <property type="term" value="F:mannosyltransferase activity"/>
    <property type="evidence" value="ECO:0007669"/>
    <property type="project" value="TreeGrafter"/>
</dbReference>
<name>A0A8K0NYJ2_LADFU</name>
<evidence type="ECO:0000256" key="3">
    <source>
        <dbReference type="ARBA" id="ARBA00023136"/>
    </source>
</evidence>
<dbReference type="EMBL" id="KZ308282">
    <property type="protein sequence ID" value="KAG8226447.1"/>
    <property type="molecule type" value="Genomic_DNA"/>
</dbReference>
<feature type="transmembrane region" description="Helical" evidence="4">
    <location>
        <begin position="471"/>
        <end position="493"/>
    </location>
</feature>
<feature type="transmembrane region" description="Helical" evidence="4">
    <location>
        <begin position="165"/>
        <end position="185"/>
    </location>
</feature>
<comment type="caution">
    <text evidence="6">The sequence shown here is derived from an EMBL/GenBank/DDBJ whole genome shotgun (WGS) entry which is preliminary data.</text>
</comment>
<feature type="transmembrane region" description="Helical" evidence="4">
    <location>
        <begin position="261"/>
        <end position="287"/>
    </location>
</feature>
<protein>
    <recommendedName>
        <fullName evidence="5">DUF1736 domain-containing protein</fullName>
    </recommendedName>
</protein>
<reference evidence="6" key="2">
    <citation type="submission" date="2017-10" db="EMBL/GenBank/DDBJ databases">
        <title>Ladona fulva Genome sequencing and assembly.</title>
        <authorList>
            <person name="Murali S."/>
            <person name="Richards S."/>
            <person name="Bandaranaike D."/>
            <person name="Bellair M."/>
            <person name="Blankenburg K."/>
            <person name="Chao H."/>
            <person name="Dinh H."/>
            <person name="Doddapaneni H."/>
            <person name="Dugan-Rocha S."/>
            <person name="Elkadiri S."/>
            <person name="Gnanaolivu R."/>
            <person name="Hernandez B."/>
            <person name="Skinner E."/>
            <person name="Javaid M."/>
            <person name="Lee S."/>
            <person name="Li M."/>
            <person name="Ming W."/>
            <person name="Munidasa M."/>
            <person name="Muniz J."/>
            <person name="Nguyen L."/>
            <person name="Hughes D."/>
            <person name="Osuji N."/>
            <person name="Pu L.-L."/>
            <person name="Puazo M."/>
            <person name="Qu C."/>
            <person name="Quiroz J."/>
            <person name="Raj R."/>
            <person name="Weissenberger G."/>
            <person name="Xin Y."/>
            <person name="Zou X."/>
            <person name="Han Y."/>
            <person name="Worley K."/>
            <person name="Muzny D."/>
            <person name="Gibbs R."/>
        </authorList>
    </citation>
    <scope>NUCLEOTIDE SEQUENCE</scope>
    <source>
        <strain evidence="6">Sampled in the wild</strain>
    </source>
</reference>
<evidence type="ECO:0000256" key="4">
    <source>
        <dbReference type="SAM" id="Phobius"/>
    </source>
</evidence>
<dbReference type="InterPro" id="IPR013618">
    <property type="entry name" value="TMTC_DUF1736"/>
</dbReference>
<evidence type="ECO:0000313" key="6">
    <source>
        <dbReference type="EMBL" id="KAG8226447.1"/>
    </source>
</evidence>